<dbReference type="GO" id="GO:0004519">
    <property type="term" value="F:endonuclease activity"/>
    <property type="evidence" value="ECO:0007669"/>
    <property type="project" value="UniProtKB-KW"/>
</dbReference>
<gene>
    <name evidence="3" type="ORF">SAMN05444337_0609</name>
</gene>
<proteinExistence type="predicted"/>
<dbReference type="InterPro" id="IPR003615">
    <property type="entry name" value="HNH_nuc"/>
</dbReference>
<sequence>MGHFIAEEWRDLDAEYVTAKKYFVSNLGRIKSCFRDDEENCTILKGGLTDGFPRISFSVIQKEGKAKQKHVLIHHLVAKLFIPKANNEALTHVIHLDFDRKNNRVDNLKWVTREEMFAHVHKSPVAKESLKKVQEFNRQSNGHKLTVTEVIRLKKKLLDPNRKTRYKILAKQFGVSMMALQRIKTGENWGHIKVEFPEKPVIKEQDYDNKTR</sequence>
<name>A0A1M6DDA5_9FLAO</name>
<dbReference type="Pfam" id="PF07463">
    <property type="entry name" value="NUMOD4"/>
    <property type="match status" value="1"/>
</dbReference>
<dbReference type="Pfam" id="PF13392">
    <property type="entry name" value="HNH_3"/>
    <property type="match status" value="1"/>
</dbReference>
<keyword evidence="4" id="KW-1185">Reference proteome</keyword>
<feature type="domain" description="HNH nuclease" evidence="2">
    <location>
        <begin position="72"/>
        <end position="115"/>
    </location>
</feature>
<feature type="domain" description="NUMOD4" evidence="1">
    <location>
        <begin position="7"/>
        <end position="57"/>
    </location>
</feature>
<dbReference type="Gene3D" id="3.90.75.20">
    <property type="match status" value="1"/>
</dbReference>
<dbReference type="InterPro" id="IPR044925">
    <property type="entry name" value="His-Me_finger_sf"/>
</dbReference>
<evidence type="ECO:0000313" key="4">
    <source>
        <dbReference type="Proteomes" id="UP000184232"/>
    </source>
</evidence>
<reference evidence="3 4" key="1">
    <citation type="submission" date="2016-11" db="EMBL/GenBank/DDBJ databases">
        <authorList>
            <person name="Jaros S."/>
            <person name="Januszkiewicz K."/>
            <person name="Wedrychowicz H."/>
        </authorList>
    </citation>
    <scope>NUCLEOTIDE SEQUENCE [LARGE SCALE GENOMIC DNA]</scope>
    <source>
        <strain evidence="3 4">DSM 22807</strain>
    </source>
</reference>
<dbReference type="SUPFAM" id="SSF54060">
    <property type="entry name" value="His-Me finger endonucleases"/>
    <property type="match status" value="1"/>
</dbReference>
<evidence type="ECO:0000313" key="3">
    <source>
        <dbReference type="EMBL" id="SHI71135.1"/>
    </source>
</evidence>
<keyword evidence="3" id="KW-0540">Nuclease</keyword>
<dbReference type="OrthoDB" id="6631788at2"/>
<dbReference type="STRING" id="683124.SAMN05444337_0609"/>
<dbReference type="AlphaFoldDB" id="A0A1M6DDA5"/>
<dbReference type="RefSeq" id="WP_072781561.1">
    <property type="nucleotide sequence ID" value="NZ_CP045292.1"/>
</dbReference>
<evidence type="ECO:0000259" key="2">
    <source>
        <dbReference type="Pfam" id="PF13392"/>
    </source>
</evidence>
<protein>
    <submittedName>
        <fullName evidence="3">HNH endonuclease</fullName>
    </submittedName>
</protein>
<evidence type="ECO:0000259" key="1">
    <source>
        <dbReference type="Pfam" id="PF07463"/>
    </source>
</evidence>
<dbReference type="EMBL" id="FQZH01000001">
    <property type="protein sequence ID" value="SHI71135.1"/>
    <property type="molecule type" value="Genomic_DNA"/>
</dbReference>
<keyword evidence="3" id="KW-0255">Endonuclease</keyword>
<dbReference type="InterPro" id="IPR010902">
    <property type="entry name" value="NUMOD4"/>
</dbReference>
<accession>A0A1M6DDA5</accession>
<dbReference type="Proteomes" id="UP000184232">
    <property type="component" value="Unassembled WGS sequence"/>
</dbReference>
<organism evidence="3 4">
    <name type="scientific">Flavobacterium haoranii</name>
    <dbReference type="NCBI Taxonomy" id="683124"/>
    <lineage>
        <taxon>Bacteria</taxon>
        <taxon>Pseudomonadati</taxon>
        <taxon>Bacteroidota</taxon>
        <taxon>Flavobacteriia</taxon>
        <taxon>Flavobacteriales</taxon>
        <taxon>Flavobacteriaceae</taxon>
        <taxon>Flavobacterium</taxon>
    </lineage>
</organism>
<dbReference type="GO" id="GO:0016788">
    <property type="term" value="F:hydrolase activity, acting on ester bonds"/>
    <property type="evidence" value="ECO:0007669"/>
    <property type="project" value="InterPro"/>
</dbReference>
<keyword evidence="3" id="KW-0378">Hydrolase</keyword>